<dbReference type="SUPFAM" id="SSF51556">
    <property type="entry name" value="Metallo-dependent hydrolases"/>
    <property type="match status" value="1"/>
</dbReference>
<dbReference type="Gene3D" id="3.10.310.70">
    <property type="match status" value="1"/>
</dbReference>
<dbReference type="Pfam" id="PF07969">
    <property type="entry name" value="Amidohydro_3"/>
    <property type="match status" value="1"/>
</dbReference>
<dbReference type="PANTHER" id="PTHR22642:SF2">
    <property type="entry name" value="PROTEIN LONG AFTER FAR-RED 3"/>
    <property type="match status" value="1"/>
</dbReference>
<dbReference type="InterPro" id="IPR032466">
    <property type="entry name" value="Metal_Hydrolase"/>
</dbReference>
<dbReference type="SUPFAM" id="SSF51338">
    <property type="entry name" value="Composite domain of metallo-dependent hydrolases"/>
    <property type="match status" value="1"/>
</dbReference>
<dbReference type="Gene3D" id="3.20.20.140">
    <property type="entry name" value="Metal-dependent hydrolases"/>
    <property type="match status" value="1"/>
</dbReference>
<keyword evidence="3" id="KW-1185">Reference proteome</keyword>
<keyword evidence="2" id="KW-0378">Hydrolase</keyword>
<dbReference type="OrthoDB" id="3173428at2"/>
<dbReference type="InterPro" id="IPR011059">
    <property type="entry name" value="Metal-dep_hydrolase_composite"/>
</dbReference>
<protein>
    <submittedName>
        <fullName evidence="2">Amidohydrolase</fullName>
    </submittedName>
</protein>
<gene>
    <name evidence="2" type="ORF">EXE57_18850</name>
</gene>
<dbReference type="Proteomes" id="UP000294894">
    <property type="component" value="Chromosome"/>
</dbReference>
<dbReference type="KEGG" id="noy:EXE57_18850"/>
<dbReference type="InterPro" id="IPR013108">
    <property type="entry name" value="Amidohydro_3"/>
</dbReference>
<evidence type="ECO:0000313" key="2">
    <source>
        <dbReference type="EMBL" id="QBR94114.1"/>
    </source>
</evidence>
<sequence length="542" mass="57587">MTRVLLAGGQVFDGTTHRGPGAVLVVDGRVEAVGEVDPAAARGAEVVDVAGGLVTPGFVDAHVHTVQGGLERVRCDLSAAVSRAECLAAVASYAAAQPDLPWVLGGGWAMALFPGGTPTAADLDAVVPDRPVFLPNRDHHGAWVNSRALELAGIDARTPDPAHGRIERDADGTPTGTLHEAAMELVSRLVPPTTDAEYYEALLAGQQHLHELGVTGWQDAIVGAYAGMDDPGPTYRLAAERGDLTGWVVGALWWERERGLEQVADLVTRREELTHGRFRATSVKVMQDGVLENFTAAVSTPYLDRCGHPTEGAGFSFVDAQVLREAAVALSAEGFQVHVHAIGDRGVRETLDAFAAVPAEQRAALRHHLAHLQVVRPDDVARFAALGVVANAQALWACFDDQMVDLTLPFLGEERGRWQYPFGAIHRAGGRLAMGSDWPVTSPDPLAAIHTAVTRTTYDDPGRAGTEPFLPEQAVDLTTAFAAYTSGSAWLNHRDDAGVLRPGAVADLVVLDRDPFAGPAEEIGAARVRSTWVDGRPVHVSS</sequence>
<feature type="domain" description="Amidohydrolase 3" evidence="1">
    <location>
        <begin position="45"/>
        <end position="539"/>
    </location>
</feature>
<dbReference type="CDD" id="cd01300">
    <property type="entry name" value="YtcJ_like"/>
    <property type="match status" value="1"/>
</dbReference>
<evidence type="ECO:0000313" key="3">
    <source>
        <dbReference type="Proteomes" id="UP000294894"/>
    </source>
</evidence>
<dbReference type="RefSeq" id="WP_135080222.1">
    <property type="nucleotide sequence ID" value="NZ_CP038267.1"/>
</dbReference>
<dbReference type="GO" id="GO:0016810">
    <property type="term" value="F:hydrolase activity, acting on carbon-nitrogen (but not peptide) bonds"/>
    <property type="evidence" value="ECO:0007669"/>
    <property type="project" value="InterPro"/>
</dbReference>
<accession>A0A4P7GQ28</accession>
<dbReference type="InterPro" id="IPR033932">
    <property type="entry name" value="YtcJ-like"/>
</dbReference>
<dbReference type="EMBL" id="CP038267">
    <property type="protein sequence ID" value="QBR94114.1"/>
    <property type="molecule type" value="Genomic_DNA"/>
</dbReference>
<dbReference type="AlphaFoldDB" id="A0A4P7GQ28"/>
<dbReference type="Gene3D" id="2.30.40.10">
    <property type="entry name" value="Urease, subunit C, domain 1"/>
    <property type="match status" value="1"/>
</dbReference>
<organism evidence="2 3">
    <name type="scientific">Nocardioides euryhalodurans</name>
    <dbReference type="NCBI Taxonomy" id="2518370"/>
    <lineage>
        <taxon>Bacteria</taxon>
        <taxon>Bacillati</taxon>
        <taxon>Actinomycetota</taxon>
        <taxon>Actinomycetes</taxon>
        <taxon>Propionibacteriales</taxon>
        <taxon>Nocardioidaceae</taxon>
        <taxon>Nocardioides</taxon>
    </lineage>
</organism>
<dbReference type="PANTHER" id="PTHR22642">
    <property type="entry name" value="IMIDAZOLONEPROPIONASE"/>
    <property type="match status" value="1"/>
</dbReference>
<reference evidence="2 3" key="1">
    <citation type="submission" date="2019-03" db="EMBL/GenBank/DDBJ databases">
        <title>Three New Species of Nocardioides, Nocardioides euryhalodurans sp. nov., Nocardioides seonyuensis sp. nov. and Nocardioides eburneoflavus sp. nov., Iolated from Soil.</title>
        <authorList>
            <person name="Roh S.G."/>
            <person name="Lee C."/>
            <person name="Kim M.-K."/>
            <person name="Kim S.B."/>
        </authorList>
    </citation>
    <scope>NUCLEOTIDE SEQUENCE [LARGE SCALE GENOMIC DNA]</scope>
    <source>
        <strain evidence="2 3">MMS17-SY117</strain>
    </source>
</reference>
<name>A0A4P7GQ28_9ACTN</name>
<evidence type="ECO:0000259" key="1">
    <source>
        <dbReference type="Pfam" id="PF07969"/>
    </source>
</evidence>
<proteinExistence type="predicted"/>